<evidence type="ECO:0000313" key="2">
    <source>
        <dbReference type="Proteomes" id="UP000775547"/>
    </source>
</evidence>
<accession>A0A9P7G644</accession>
<dbReference type="EMBL" id="JABCKV010000299">
    <property type="protein sequence ID" value="KAG5641500.1"/>
    <property type="molecule type" value="Genomic_DNA"/>
</dbReference>
<organism evidence="1 2">
    <name type="scientific">Asterophora parasitica</name>
    <dbReference type="NCBI Taxonomy" id="117018"/>
    <lineage>
        <taxon>Eukaryota</taxon>
        <taxon>Fungi</taxon>
        <taxon>Dikarya</taxon>
        <taxon>Basidiomycota</taxon>
        <taxon>Agaricomycotina</taxon>
        <taxon>Agaricomycetes</taxon>
        <taxon>Agaricomycetidae</taxon>
        <taxon>Agaricales</taxon>
        <taxon>Tricholomatineae</taxon>
        <taxon>Lyophyllaceae</taxon>
        <taxon>Asterophora</taxon>
    </lineage>
</organism>
<dbReference type="Proteomes" id="UP000775547">
    <property type="component" value="Unassembled WGS sequence"/>
</dbReference>
<name>A0A9P7G644_9AGAR</name>
<protein>
    <submittedName>
        <fullName evidence="1">Uncharacterized protein</fullName>
    </submittedName>
</protein>
<reference evidence="1" key="2">
    <citation type="submission" date="2021-10" db="EMBL/GenBank/DDBJ databases">
        <title>Phylogenomics reveals ancestral predisposition of the termite-cultivated fungus Termitomyces towards a domesticated lifestyle.</title>
        <authorList>
            <person name="Auxier B."/>
            <person name="Grum-Grzhimaylo A."/>
            <person name="Cardenas M.E."/>
            <person name="Lodge J.D."/>
            <person name="Laessoe T."/>
            <person name="Pedersen O."/>
            <person name="Smith M.E."/>
            <person name="Kuyper T.W."/>
            <person name="Franco-Molano E.A."/>
            <person name="Baroni T.J."/>
            <person name="Aanen D.K."/>
        </authorList>
    </citation>
    <scope>NUCLEOTIDE SEQUENCE</scope>
    <source>
        <strain evidence="1">AP01</strain>
        <tissue evidence="1">Mycelium</tissue>
    </source>
</reference>
<keyword evidence="2" id="KW-1185">Reference proteome</keyword>
<gene>
    <name evidence="1" type="ORF">DXG03_005072</name>
</gene>
<dbReference type="OrthoDB" id="47375at2759"/>
<sequence>MSASYGNDTLRVASRIYVLSLPTRTDRRKDMEHLRKTLGLRWTYMEAMDASNPMINKILHAVSLSRDSSSSTSPFSWPDDDNTVSNLEEDISSWGPGFLPSSPVPETPTMFLPCATQNTTVTPYTSTLPEYKLLTPARIAC</sequence>
<evidence type="ECO:0000313" key="1">
    <source>
        <dbReference type="EMBL" id="KAG5641500.1"/>
    </source>
</evidence>
<reference evidence="1" key="1">
    <citation type="submission" date="2020-07" db="EMBL/GenBank/DDBJ databases">
        <authorList>
            <person name="Nieuwenhuis M."/>
            <person name="Van De Peppel L.J.J."/>
        </authorList>
    </citation>
    <scope>NUCLEOTIDE SEQUENCE</scope>
    <source>
        <strain evidence="1">AP01</strain>
        <tissue evidence="1">Mycelium</tissue>
    </source>
</reference>
<proteinExistence type="predicted"/>
<dbReference type="AlphaFoldDB" id="A0A9P7G644"/>
<comment type="caution">
    <text evidence="1">The sequence shown here is derived from an EMBL/GenBank/DDBJ whole genome shotgun (WGS) entry which is preliminary data.</text>
</comment>
<feature type="non-terminal residue" evidence="1">
    <location>
        <position position="141"/>
    </location>
</feature>